<feature type="transmembrane region" description="Helical" evidence="1">
    <location>
        <begin position="75"/>
        <end position="99"/>
    </location>
</feature>
<keyword evidence="1" id="KW-0812">Transmembrane</keyword>
<protein>
    <submittedName>
        <fullName evidence="2">Uncharacterized protein</fullName>
    </submittedName>
</protein>
<evidence type="ECO:0000313" key="2">
    <source>
        <dbReference type="EMBL" id="ELU43044.1"/>
    </source>
</evidence>
<reference evidence="2 3" key="1">
    <citation type="journal article" date="2013" name="Nat. Commun.">
        <title>The evolution and pathogenic mechanisms of the rice sheath blight pathogen.</title>
        <authorList>
            <person name="Zheng A."/>
            <person name="Lin R."/>
            <person name="Xu L."/>
            <person name="Qin P."/>
            <person name="Tang C."/>
            <person name="Ai P."/>
            <person name="Zhang D."/>
            <person name="Liu Y."/>
            <person name="Sun Z."/>
            <person name="Feng H."/>
            <person name="Wang Y."/>
            <person name="Chen Y."/>
            <person name="Liang X."/>
            <person name="Fu R."/>
            <person name="Li Q."/>
            <person name="Zhang J."/>
            <person name="Yu X."/>
            <person name="Xie Z."/>
            <person name="Ding L."/>
            <person name="Guan P."/>
            <person name="Tang J."/>
            <person name="Liang Y."/>
            <person name="Wang S."/>
            <person name="Deng Q."/>
            <person name="Li S."/>
            <person name="Zhu J."/>
            <person name="Wang L."/>
            <person name="Liu H."/>
            <person name="Li P."/>
        </authorList>
    </citation>
    <scope>NUCLEOTIDE SEQUENCE [LARGE SCALE GENOMIC DNA]</scope>
    <source>
        <strain evidence="3">AG-1 IA</strain>
    </source>
</reference>
<evidence type="ECO:0000256" key="1">
    <source>
        <dbReference type="SAM" id="Phobius"/>
    </source>
</evidence>
<accession>L8X338</accession>
<keyword evidence="1" id="KW-0472">Membrane</keyword>
<proteinExistence type="predicted"/>
<keyword evidence="3" id="KW-1185">Reference proteome</keyword>
<comment type="caution">
    <text evidence="2">The sequence shown here is derived from an EMBL/GenBank/DDBJ whole genome shotgun (WGS) entry which is preliminary data.</text>
</comment>
<feature type="transmembrane region" description="Helical" evidence="1">
    <location>
        <begin position="190"/>
        <end position="211"/>
    </location>
</feature>
<organism evidence="2 3">
    <name type="scientific">Thanatephorus cucumeris (strain AG1-IA)</name>
    <name type="common">Rice sheath blight fungus</name>
    <name type="synonym">Rhizoctonia solani</name>
    <dbReference type="NCBI Taxonomy" id="983506"/>
    <lineage>
        <taxon>Eukaryota</taxon>
        <taxon>Fungi</taxon>
        <taxon>Dikarya</taxon>
        <taxon>Basidiomycota</taxon>
        <taxon>Agaricomycotina</taxon>
        <taxon>Agaricomycetes</taxon>
        <taxon>Cantharellales</taxon>
        <taxon>Ceratobasidiaceae</taxon>
        <taxon>Rhizoctonia</taxon>
        <taxon>Rhizoctonia solani AG-1</taxon>
    </lineage>
</organism>
<dbReference type="Proteomes" id="UP000011668">
    <property type="component" value="Unassembled WGS sequence"/>
</dbReference>
<dbReference type="HOGENOM" id="CLU_853057_0_0_1"/>
<dbReference type="AlphaFoldDB" id="L8X338"/>
<name>L8X338_THACA</name>
<gene>
    <name evidence="2" type="ORF">AG1IA_02922</name>
</gene>
<dbReference type="OrthoDB" id="10424614at2759"/>
<feature type="transmembrane region" description="Helical" evidence="1">
    <location>
        <begin position="111"/>
        <end position="130"/>
    </location>
</feature>
<evidence type="ECO:0000313" key="3">
    <source>
        <dbReference type="Proteomes" id="UP000011668"/>
    </source>
</evidence>
<dbReference type="EMBL" id="AFRT01000615">
    <property type="protein sequence ID" value="ELU43044.1"/>
    <property type="molecule type" value="Genomic_DNA"/>
</dbReference>
<sequence length="326" mass="36584">MQLYEALPSVDRCAATRYPSSPRLGKCGCAPGKAHCIQPGVATAVRRYRYSNLALSLLSGRTTGPRIYSVELNRYALPIVILNYGSFLVIFILIGVLEWRLDLRVSLRTKYILIGIAFCAQLSSLAWLQLLREAIHSNAHTDKPSAATSLESLVSPNREICSMKEDPWNKSELHTQYVHIGRLLCSSWEVAFSTSVISLVGMAIYLTIPAFPYARDTIKWILLPKRLRKRPNTDALSEELLLPAYSPHRAESFEDGVLDVTSDPENASEFDSFVQTLAFLTVYEHQGSSKRIRKDEYVMLPSEDVGVTQAESLVQMSVNHERECDN</sequence>
<keyword evidence="1" id="KW-1133">Transmembrane helix</keyword>